<proteinExistence type="predicted"/>
<protein>
    <submittedName>
        <fullName evidence="1">Uncharacterized protein</fullName>
    </submittedName>
</protein>
<dbReference type="Proteomes" id="UP000765509">
    <property type="component" value="Unassembled WGS sequence"/>
</dbReference>
<comment type="caution">
    <text evidence="1">The sequence shown here is derived from an EMBL/GenBank/DDBJ whole genome shotgun (WGS) entry which is preliminary data.</text>
</comment>
<evidence type="ECO:0000313" key="2">
    <source>
        <dbReference type="Proteomes" id="UP000765509"/>
    </source>
</evidence>
<sequence>MDQVLQSHQLLKYIYQWRMDNKRLNLVFPWEELGASCHKICLKEIPFKDLMVIPKGFNSTSQFRILEARQTRIRKNQATIQAIEEWLKQIGPNLIPSGSQRVDQPNSSVASNH</sequence>
<accession>A0A9Q3DSW1</accession>
<keyword evidence="2" id="KW-1185">Reference proteome</keyword>
<reference evidence="1" key="1">
    <citation type="submission" date="2021-03" db="EMBL/GenBank/DDBJ databases">
        <title>Draft genome sequence of rust myrtle Austropuccinia psidii MF-1, a brazilian biotype.</title>
        <authorList>
            <person name="Quecine M.C."/>
            <person name="Pachon D.M.R."/>
            <person name="Bonatelli M.L."/>
            <person name="Correr F.H."/>
            <person name="Franceschini L.M."/>
            <person name="Leite T.F."/>
            <person name="Margarido G.R.A."/>
            <person name="Almeida C.A."/>
            <person name="Ferrarezi J.A."/>
            <person name="Labate C.A."/>
        </authorList>
    </citation>
    <scope>NUCLEOTIDE SEQUENCE</scope>
    <source>
        <strain evidence="1">MF-1</strain>
    </source>
</reference>
<evidence type="ECO:0000313" key="1">
    <source>
        <dbReference type="EMBL" id="MBW0507562.1"/>
    </source>
</evidence>
<gene>
    <name evidence="1" type="ORF">O181_047277</name>
</gene>
<dbReference type="AlphaFoldDB" id="A0A9Q3DSW1"/>
<name>A0A9Q3DSW1_9BASI</name>
<organism evidence="1 2">
    <name type="scientific">Austropuccinia psidii MF-1</name>
    <dbReference type="NCBI Taxonomy" id="1389203"/>
    <lineage>
        <taxon>Eukaryota</taxon>
        <taxon>Fungi</taxon>
        <taxon>Dikarya</taxon>
        <taxon>Basidiomycota</taxon>
        <taxon>Pucciniomycotina</taxon>
        <taxon>Pucciniomycetes</taxon>
        <taxon>Pucciniales</taxon>
        <taxon>Sphaerophragmiaceae</taxon>
        <taxon>Austropuccinia</taxon>
    </lineage>
</organism>
<dbReference type="EMBL" id="AVOT02019788">
    <property type="protein sequence ID" value="MBW0507562.1"/>
    <property type="molecule type" value="Genomic_DNA"/>
</dbReference>